<feature type="region of interest" description="Disordered" evidence="1">
    <location>
        <begin position="178"/>
        <end position="208"/>
    </location>
</feature>
<feature type="transmembrane region" description="Helical" evidence="2">
    <location>
        <begin position="94"/>
        <end position="119"/>
    </location>
</feature>
<reference evidence="3" key="2">
    <citation type="submission" date="2020-09" db="EMBL/GenBank/DDBJ databases">
        <authorList>
            <person name="Sun Q."/>
            <person name="Ohkuma M."/>
        </authorList>
    </citation>
    <scope>NUCLEOTIDE SEQUENCE</scope>
    <source>
        <strain evidence="3">JCM 5069</strain>
    </source>
</reference>
<dbReference type="InterPro" id="IPR009937">
    <property type="entry name" value="Phage_holin_3_6"/>
</dbReference>
<keyword evidence="2" id="KW-0812">Transmembrane</keyword>
<keyword evidence="4" id="KW-1185">Reference proteome</keyword>
<feature type="compositionally biased region" description="Polar residues" evidence="1">
    <location>
        <begin position="34"/>
        <end position="46"/>
    </location>
</feature>
<dbReference type="EMBL" id="BNCD01000018">
    <property type="protein sequence ID" value="GHH85331.1"/>
    <property type="molecule type" value="Genomic_DNA"/>
</dbReference>
<feature type="region of interest" description="Disordered" evidence="1">
    <location>
        <begin position="1"/>
        <end position="52"/>
    </location>
</feature>
<feature type="compositionally biased region" description="Basic and acidic residues" evidence="1">
    <location>
        <begin position="190"/>
        <end position="202"/>
    </location>
</feature>
<proteinExistence type="predicted"/>
<evidence type="ECO:0000256" key="1">
    <source>
        <dbReference type="SAM" id="MobiDB-lite"/>
    </source>
</evidence>
<keyword evidence="2" id="KW-0472">Membrane</keyword>
<evidence type="ECO:0000313" key="4">
    <source>
        <dbReference type="Proteomes" id="UP000603708"/>
    </source>
</evidence>
<dbReference type="AlphaFoldDB" id="A0A919L7B3"/>
<dbReference type="Proteomes" id="UP000603708">
    <property type="component" value="Unassembled WGS sequence"/>
</dbReference>
<gene>
    <name evidence="3" type="ORF">GCM10018793_52840</name>
</gene>
<feature type="transmembrane region" description="Helical" evidence="2">
    <location>
        <begin position="125"/>
        <end position="148"/>
    </location>
</feature>
<evidence type="ECO:0000313" key="3">
    <source>
        <dbReference type="EMBL" id="GHH85331.1"/>
    </source>
</evidence>
<name>A0A919L7B3_9ACTN</name>
<reference evidence="3" key="1">
    <citation type="journal article" date="2014" name="Int. J. Syst. Evol. Microbiol.">
        <title>Complete genome sequence of Corynebacterium casei LMG S-19264T (=DSM 44701T), isolated from a smear-ripened cheese.</title>
        <authorList>
            <consortium name="US DOE Joint Genome Institute (JGI-PGF)"/>
            <person name="Walter F."/>
            <person name="Albersmeier A."/>
            <person name="Kalinowski J."/>
            <person name="Ruckert C."/>
        </authorList>
    </citation>
    <scope>NUCLEOTIDE SEQUENCE</scope>
    <source>
        <strain evidence="3">JCM 5069</strain>
    </source>
</reference>
<accession>A0A919L7B3</accession>
<organism evidence="3 4">
    <name type="scientific">Streptomyces sulfonofaciens</name>
    <dbReference type="NCBI Taxonomy" id="68272"/>
    <lineage>
        <taxon>Bacteria</taxon>
        <taxon>Bacillati</taxon>
        <taxon>Actinomycetota</taxon>
        <taxon>Actinomycetes</taxon>
        <taxon>Kitasatosporales</taxon>
        <taxon>Streptomycetaceae</taxon>
        <taxon>Streptomyces</taxon>
    </lineage>
</organism>
<evidence type="ECO:0000256" key="2">
    <source>
        <dbReference type="SAM" id="Phobius"/>
    </source>
</evidence>
<dbReference type="Pfam" id="PF07332">
    <property type="entry name" value="Phage_holin_3_6"/>
    <property type="match status" value="1"/>
</dbReference>
<keyword evidence="2" id="KW-1133">Transmembrane helix</keyword>
<sequence>MAAGRGADGSGPAAHERVAGGPVRAAPDPDEHSTTTQRENPMSASASDEPVGAERSLGALVATATGELSALMHDEIALAKAQLRQDVKRGAVSGGAYTAAGVLLVFSLPMLNFALAYGIQAWSGWHLSVCFLLSFAANVLVAGLFALIGTVFMKKARRGHGPQKAIASAKETAAVLGNVKPHPRSVTPARDAEHPAIEERPTVARSSS</sequence>
<protein>
    <submittedName>
        <fullName evidence="3">Transporter</fullName>
    </submittedName>
</protein>
<comment type="caution">
    <text evidence="3">The sequence shown here is derived from an EMBL/GenBank/DDBJ whole genome shotgun (WGS) entry which is preliminary data.</text>
</comment>